<organism evidence="4 5">
    <name type="scientific">Plantactinospora endophytica</name>
    <dbReference type="NCBI Taxonomy" id="673535"/>
    <lineage>
        <taxon>Bacteria</taxon>
        <taxon>Bacillati</taxon>
        <taxon>Actinomycetota</taxon>
        <taxon>Actinomycetes</taxon>
        <taxon>Micromonosporales</taxon>
        <taxon>Micromonosporaceae</taxon>
        <taxon>Plantactinospora</taxon>
    </lineage>
</organism>
<evidence type="ECO:0000256" key="2">
    <source>
        <dbReference type="ARBA" id="ARBA00023315"/>
    </source>
</evidence>
<evidence type="ECO:0000313" key="4">
    <source>
        <dbReference type="EMBL" id="GIG86219.1"/>
    </source>
</evidence>
<dbReference type="Pfam" id="PF00583">
    <property type="entry name" value="Acetyltransf_1"/>
    <property type="match status" value="1"/>
</dbReference>
<dbReference type="EMBL" id="BONW01000003">
    <property type="protein sequence ID" value="GIG86219.1"/>
    <property type="molecule type" value="Genomic_DNA"/>
</dbReference>
<keyword evidence="1" id="KW-0808">Transferase</keyword>
<dbReference type="CDD" id="cd04301">
    <property type="entry name" value="NAT_SF"/>
    <property type="match status" value="1"/>
</dbReference>
<dbReference type="InterPro" id="IPR000182">
    <property type="entry name" value="GNAT_dom"/>
</dbReference>
<evidence type="ECO:0000256" key="1">
    <source>
        <dbReference type="ARBA" id="ARBA00022679"/>
    </source>
</evidence>
<proteinExistence type="predicted"/>
<sequence length="175" mass="19317">MAGVGIRFVVDPPSTPELRDEIVTLWTAVTNAGGAVGFVGPVTEDDVRPFALATLREAADGPDRLLVGYDGDELIALLVLTDNRFHLKAHWCVLKRVMVHPDRQGHGYGQALLREAEALARKAGREALHLTVRDGRGVEEFYRRLGYREVGRLPGALRVGPGDDRDEIQMWLPLT</sequence>
<dbReference type="SUPFAM" id="SSF55729">
    <property type="entry name" value="Acyl-CoA N-acyltransferases (Nat)"/>
    <property type="match status" value="1"/>
</dbReference>
<name>A0ABQ4DUU6_9ACTN</name>
<dbReference type="Proteomes" id="UP000646749">
    <property type="component" value="Unassembled WGS sequence"/>
</dbReference>
<reference evidence="4 5" key="1">
    <citation type="submission" date="2021-01" db="EMBL/GenBank/DDBJ databases">
        <title>Whole genome shotgun sequence of Plantactinospora endophytica NBRC 110450.</title>
        <authorList>
            <person name="Komaki H."/>
            <person name="Tamura T."/>
        </authorList>
    </citation>
    <scope>NUCLEOTIDE SEQUENCE [LARGE SCALE GENOMIC DNA]</scope>
    <source>
        <strain evidence="4 5">NBRC 110450</strain>
    </source>
</reference>
<evidence type="ECO:0000313" key="5">
    <source>
        <dbReference type="Proteomes" id="UP000646749"/>
    </source>
</evidence>
<evidence type="ECO:0000259" key="3">
    <source>
        <dbReference type="PROSITE" id="PS51186"/>
    </source>
</evidence>
<comment type="caution">
    <text evidence="4">The sequence shown here is derived from an EMBL/GenBank/DDBJ whole genome shotgun (WGS) entry which is preliminary data.</text>
</comment>
<protein>
    <submittedName>
        <fullName evidence="4">N-acetyltransferase</fullName>
    </submittedName>
</protein>
<keyword evidence="5" id="KW-1185">Reference proteome</keyword>
<dbReference type="Gene3D" id="3.40.630.30">
    <property type="match status" value="1"/>
</dbReference>
<accession>A0ABQ4DUU6</accession>
<dbReference type="PROSITE" id="PS51186">
    <property type="entry name" value="GNAT"/>
    <property type="match status" value="1"/>
</dbReference>
<dbReference type="InterPro" id="IPR016181">
    <property type="entry name" value="Acyl_CoA_acyltransferase"/>
</dbReference>
<keyword evidence="2" id="KW-0012">Acyltransferase</keyword>
<dbReference type="PANTHER" id="PTHR43877">
    <property type="entry name" value="AMINOALKYLPHOSPHONATE N-ACETYLTRANSFERASE-RELATED-RELATED"/>
    <property type="match status" value="1"/>
</dbReference>
<feature type="domain" description="N-acetyltransferase" evidence="3">
    <location>
        <begin position="23"/>
        <end position="175"/>
    </location>
</feature>
<dbReference type="RefSeq" id="WP_372445578.1">
    <property type="nucleotide sequence ID" value="NZ_BONW01000003.1"/>
</dbReference>
<dbReference type="InterPro" id="IPR050832">
    <property type="entry name" value="Bact_Acetyltransf"/>
</dbReference>
<gene>
    <name evidence="4" type="ORF">Pen02_11550</name>
</gene>